<organism evidence="2 3">
    <name type="scientific">Aquilegia coerulea</name>
    <name type="common">Rocky mountain columbine</name>
    <dbReference type="NCBI Taxonomy" id="218851"/>
    <lineage>
        <taxon>Eukaryota</taxon>
        <taxon>Viridiplantae</taxon>
        <taxon>Streptophyta</taxon>
        <taxon>Embryophyta</taxon>
        <taxon>Tracheophyta</taxon>
        <taxon>Spermatophyta</taxon>
        <taxon>Magnoliopsida</taxon>
        <taxon>Ranunculales</taxon>
        <taxon>Ranunculaceae</taxon>
        <taxon>Thalictroideae</taxon>
        <taxon>Aquilegia</taxon>
    </lineage>
</organism>
<keyword evidence="3" id="KW-1185">Reference proteome</keyword>
<dbReference type="InterPro" id="IPR017451">
    <property type="entry name" value="F-box-assoc_interact_dom"/>
</dbReference>
<dbReference type="InterPro" id="IPR050796">
    <property type="entry name" value="SCF_F-box_component"/>
</dbReference>
<dbReference type="Proteomes" id="UP000230069">
    <property type="component" value="Unassembled WGS sequence"/>
</dbReference>
<dbReference type="AlphaFoldDB" id="A0A2G5CN98"/>
<feature type="domain" description="F-box associated beta-propeller type 3" evidence="1">
    <location>
        <begin position="90"/>
        <end position="349"/>
    </location>
</feature>
<evidence type="ECO:0000313" key="2">
    <source>
        <dbReference type="EMBL" id="PIA32756.1"/>
    </source>
</evidence>
<dbReference type="PANTHER" id="PTHR31672">
    <property type="entry name" value="BNACNNG10540D PROTEIN"/>
    <property type="match status" value="1"/>
</dbReference>
<accession>A0A2G5CN98</accession>
<reference evidence="2 3" key="1">
    <citation type="submission" date="2017-09" db="EMBL/GenBank/DDBJ databases">
        <title>WGS assembly of Aquilegia coerulea Goldsmith.</title>
        <authorList>
            <person name="Hodges S."/>
            <person name="Kramer E."/>
            <person name="Nordborg M."/>
            <person name="Tomkins J."/>
            <person name="Borevitz J."/>
            <person name="Derieg N."/>
            <person name="Yan J."/>
            <person name="Mihaltcheva S."/>
            <person name="Hayes R.D."/>
            <person name="Rokhsar D."/>
        </authorList>
    </citation>
    <scope>NUCLEOTIDE SEQUENCE [LARGE SCALE GENOMIC DNA]</scope>
    <source>
        <strain evidence="3">cv. Goldsmith</strain>
    </source>
</reference>
<dbReference type="NCBIfam" id="TIGR01640">
    <property type="entry name" value="F_box_assoc_1"/>
    <property type="match status" value="1"/>
</dbReference>
<dbReference type="Pfam" id="PF08268">
    <property type="entry name" value="FBA_3"/>
    <property type="match status" value="1"/>
</dbReference>
<dbReference type="OrthoDB" id="591557at2759"/>
<evidence type="ECO:0000259" key="1">
    <source>
        <dbReference type="Pfam" id="PF08268"/>
    </source>
</evidence>
<dbReference type="FunCoup" id="A0A2G5CN98">
    <property type="interactions" value="898"/>
</dbReference>
<evidence type="ECO:0000313" key="3">
    <source>
        <dbReference type="Proteomes" id="UP000230069"/>
    </source>
</evidence>
<dbReference type="STRING" id="218851.A0A2G5CN98"/>
<dbReference type="EMBL" id="KZ305060">
    <property type="protein sequence ID" value="PIA32756.1"/>
    <property type="molecule type" value="Genomic_DNA"/>
</dbReference>
<sequence length="398" mass="45607">MRFRCVCKAWYNLLSSDLSFIRMSLCRAMERGDLNLLACKFETHLKEIEFIQLYAVANEKGIGFFSELDIYCVDSYSFDVAVKLKNPFGKSFFHESHLLGSCNGIVCLIRKNVVCLWNPCTTEYKIVNFEINSKVEDAIWGFGYDASKDDYILMRFVNSDDYDSKIFVYLLNDATWMAAVNIPFKILSDKELGIFINGSFHWVGKSDDENPKMILSFNLGDKSFRQIPVPDGVHSNADITVGELKGQLCILCKDYTKTNTDIEIWMMRIYGKKKSWSKMIAIEESVYSSWPYDFASKQKLHLRPLCYVNTEEILLKDEKNLFLYDPTLKTARNLETHGISDWSKINRIVTHVSSLVPLKSGTYLRTSPGVEGEEKARVRGPDSMIIGKILADVFESHS</sequence>
<dbReference type="EMBL" id="KZ305060">
    <property type="protein sequence ID" value="PIA32757.1"/>
    <property type="molecule type" value="Genomic_DNA"/>
</dbReference>
<gene>
    <name evidence="2" type="ORF">AQUCO_04300001v1</name>
</gene>
<proteinExistence type="predicted"/>
<dbReference type="PANTHER" id="PTHR31672:SF13">
    <property type="entry name" value="F-BOX PROTEIN CPR30-LIKE"/>
    <property type="match status" value="1"/>
</dbReference>
<dbReference type="InterPro" id="IPR013187">
    <property type="entry name" value="F-box-assoc_dom_typ3"/>
</dbReference>
<protein>
    <recommendedName>
        <fullName evidence="1">F-box associated beta-propeller type 3 domain-containing protein</fullName>
    </recommendedName>
</protein>
<name>A0A2G5CN98_AQUCA</name>